<feature type="region of interest" description="Disordered" evidence="1">
    <location>
        <begin position="32"/>
        <end position="64"/>
    </location>
</feature>
<dbReference type="Proteomes" id="UP000624709">
    <property type="component" value="Unassembled WGS sequence"/>
</dbReference>
<protein>
    <submittedName>
        <fullName evidence="2">Uncharacterized protein</fullName>
    </submittedName>
</protein>
<organism evidence="2 3">
    <name type="scientific">Actinoplanes palleronii</name>
    <dbReference type="NCBI Taxonomy" id="113570"/>
    <lineage>
        <taxon>Bacteria</taxon>
        <taxon>Bacillati</taxon>
        <taxon>Actinomycetota</taxon>
        <taxon>Actinomycetes</taxon>
        <taxon>Micromonosporales</taxon>
        <taxon>Micromonosporaceae</taxon>
        <taxon>Actinoplanes</taxon>
    </lineage>
</organism>
<reference evidence="2 3" key="1">
    <citation type="submission" date="2021-01" db="EMBL/GenBank/DDBJ databases">
        <title>Whole genome shotgun sequence of Actinoplanes palleronii NBRC 14916.</title>
        <authorList>
            <person name="Komaki H."/>
            <person name="Tamura T."/>
        </authorList>
    </citation>
    <scope>NUCLEOTIDE SEQUENCE [LARGE SCALE GENOMIC DNA]</scope>
    <source>
        <strain evidence="2 3">NBRC 14916</strain>
    </source>
</reference>
<dbReference type="EMBL" id="BOMS01000057">
    <property type="protein sequence ID" value="GIE68274.1"/>
    <property type="molecule type" value="Genomic_DNA"/>
</dbReference>
<evidence type="ECO:0000256" key="1">
    <source>
        <dbReference type="SAM" id="MobiDB-lite"/>
    </source>
</evidence>
<comment type="caution">
    <text evidence="2">The sequence shown here is derived from an EMBL/GenBank/DDBJ whole genome shotgun (WGS) entry which is preliminary data.</text>
</comment>
<name>A0ABQ4BC60_9ACTN</name>
<evidence type="ECO:0000313" key="2">
    <source>
        <dbReference type="EMBL" id="GIE68274.1"/>
    </source>
</evidence>
<feature type="compositionally biased region" description="Low complexity" evidence="1">
    <location>
        <begin position="45"/>
        <end position="64"/>
    </location>
</feature>
<keyword evidence="3" id="KW-1185">Reference proteome</keyword>
<accession>A0ABQ4BC60</accession>
<evidence type="ECO:0000313" key="3">
    <source>
        <dbReference type="Proteomes" id="UP000624709"/>
    </source>
</evidence>
<proteinExistence type="predicted"/>
<sequence length="64" mass="6829">MEPVCEIDQWGLWAEAECRGDEFRIEGVDEVDQAGAPERAWRDAATNSPTPGSGTPSTTCSASS</sequence>
<gene>
    <name evidence="2" type="ORF">Apa02nite_043820</name>
</gene>